<dbReference type="InterPro" id="IPR044861">
    <property type="entry name" value="IPNS-like_FE2OG_OXY"/>
</dbReference>
<dbReference type="Pfam" id="PF14226">
    <property type="entry name" value="DIOX_N"/>
    <property type="match status" value="1"/>
</dbReference>
<evidence type="ECO:0000259" key="4">
    <source>
        <dbReference type="PROSITE" id="PS51471"/>
    </source>
</evidence>
<name>A0A7R7MY79_MYCIT</name>
<dbReference type="GO" id="GO:0016491">
    <property type="term" value="F:oxidoreductase activity"/>
    <property type="evidence" value="ECO:0007669"/>
    <property type="project" value="UniProtKB-KW"/>
</dbReference>
<organism evidence="5 6">
    <name type="scientific">Mycobacterium intracellulare</name>
    <dbReference type="NCBI Taxonomy" id="1767"/>
    <lineage>
        <taxon>Bacteria</taxon>
        <taxon>Bacillati</taxon>
        <taxon>Actinomycetota</taxon>
        <taxon>Actinomycetes</taxon>
        <taxon>Mycobacteriales</taxon>
        <taxon>Mycobacteriaceae</taxon>
        <taxon>Mycobacterium</taxon>
        <taxon>Mycobacterium avium complex (MAC)</taxon>
    </lineage>
</organism>
<dbReference type="PRINTS" id="PR00682">
    <property type="entry name" value="IPNSYNTHASE"/>
</dbReference>
<dbReference type="GO" id="GO:0046872">
    <property type="term" value="F:metal ion binding"/>
    <property type="evidence" value="ECO:0007669"/>
    <property type="project" value="UniProtKB-KW"/>
</dbReference>
<accession>A0A7R7MY79</accession>
<comment type="pathway">
    <text evidence="1">Antibiotic biosynthesis.</text>
</comment>
<dbReference type="AlphaFoldDB" id="A0A7R7MY79"/>
<keyword evidence="3" id="KW-0479">Metal-binding</keyword>
<evidence type="ECO:0000256" key="2">
    <source>
        <dbReference type="ARBA" id="ARBA00023194"/>
    </source>
</evidence>
<dbReference type="EMBL" id="AP024255">
    <property type="protein sequence ID" value="BCP02130.1"/>
    <property type="molecule type" value="Genomic_DNA"/>
</dbReference>
<dbReference type="InterPro" id="IPR005123">
    <property type="entry name" value="Oxoglu/Fe-dep_dioxygenase_dom"/>
</dbReference>
<keyword evidence="2" id="KW-0045">Antibiotic biosynthesis</keyword>
<dbReference type="RefSeq" id="WP_179293537.1">
    <property type="nucleotide sequence ID" value="NZ_AP024241.1"/>
</dbReference>
<keyword evidence="3" id="KW-0408">Iron</keyword>
<comment type="similarity">
    <text evidence="3">Belongs to the iron/ascorbate-dependent oxidoreductase family.</text>
</comment>
<feature type="domain" description="Fe2OG dioxygenase" evidence="4">
    <location>
        <begin position="185"/>
        <end position="287"/>
    </location>
</feature>
<evidence type="ECO:0000313" key="5">
    <source>
        <dbReference type="EMBL" id="BCP02130.1"/>
    </source>
</evidence>
<evidence type="ECO:0000256" key="1">
    <source>
        <dbReference type="ARBA" id="ARBA00004792"/>
    </source>
</evidence>
<gene>
    <name evidence="5" type="ORF">MINTM018_48990</name>
</gene>
<dbReference type="PROSITE" id="PS51471">
    <property type="entry name" value="FE2OG_OXY"/>
    <property type="match status" value="1"/>
</dbReference>
<reference evidence="5 6" key="1">
    <citation type="submission" date="2020-12" db="EMBL/GenBank/DDBJ databases">
        <title>Genome sequence of clinical Mycobacterium intracellulare strains.</title>
        <authorList>
            <person name="Tateishi Y."/>
            <person name="Matsumoto S."/>
            <person name="Fukushima Y."/>
            <person name="Nakajima C."/>
            <person name="Suzuki Y."/>
        </authorList>
    </citation>
    <scope>NUCLEOTIDE SEQUENCE [LARGE SCALE GENOMIC DNA]</scope>
    <source>
        <strain evidence="5 6">M018</strain>
    </source>
</reference>
<proteinExistence type="inferred from homology"/>
<protein>
    <submittedName>
        <fullName evidence="5">2-oxobutyrate oxidase</fullName>
    </submittedName>
</protein>
<sequence>MPSKTRATCGDGRGTIDVPGVTAVPVVDLRADPARLRDGLREAAHRVGFFYLTGHGVAPELVTRMLEAARRLFALPQHDKDSVAMVRSPHFRGYTRLGGEVTRGEVDWREQIDIGPQRPPIGGLGKSDYRWLQGPNQWPAALPELPGLVEEWDAALSAVARTLLRHWAASLGSPADVFDPAFAETPATLIKIIRYPGRAAGSQGVGAHRDAGVLTLLLAEPGSRGLQVRRAFDGAWIDVPPREGAFIVNIGELLEAATRGYLRATEHRVNLQGPATDRISVPYFFNPRLDARIPVLALPRELAAGTGTDWAASQDPADPIFSVYGRNAWKSRLRSHPDVASAHGYWAERLENE</sequence>
<dbReference type="GO" id="GO:0017000">
    <property type="term" value="P:antibiotic biosynthetic process"/>
    <property type="evidence" value="ECO:0007669"/>
    <property type="project" value="UniProtKB-KW"/>
</dbReference>
<dbReference type="Gene3D" id="2.60.120.330">
    <property type="entry name" value="B-lactam Antibiotic, Isopenicillin N Synthase, Chain"/>
    <property type="match status" value="1"/>
</dbReference>
<dbReference type="InterPro" id="IPR027443">
    <property type="entry name" value="IPNS-like_sf"/>
</dbReference>
<dbReference type="Pfam" id="PF03171">
    <property type="entry name" value="2OG-FeII_Oxy"/>
    <property type="match status" value="1"/>
</dbReference>
<dbReference type="PANTHER" id="PTHR47990">
    <property type="entry name" value="2-OXOGLUTARATE (2OG) AND FE(II)-DEPENDENT OXYGENASE SUPERFAMILY PROTEIN-RELATED"/>
    <property type="match status" value="1"/>
</dbReference>
<evidence type="ECO:0000256" key="3">
    <source>
        <dbReference type="RuleBase" id="RU003682"/>
    </source>
</evidence>
<keyword evidence="3" id="KW-0560">Oxidoreductase</keyword>
<dbReference type="SUPFAM" id="SSF51197">
    <property type="entry name" value="Clavaminate synthase-like"/>
    <property type="match status" value="1"/>
</dbReference>
<evidence type="ECO:0000313" key="6">
    <source>
        <dbReference type="Proteomes" id="UP000595205"/>
    </source>
</evidence>
<dbReference type="InterPro" id="IPR050231">
    <property type="entry name" value="Iron_ascorbate_oxido_reductase"/>
</dbReference>
<dbReference type="Proteomes" id="UP000595205">
    <property type="component" value="Chromosome"/>
</dbReference>
<dbReference type="InterPro" id="IPR026992">
    <property type="entry name" value="DIOX_N"/>
</dbReference>